<evidence type="ECO:0000313" key="1">
    <source>
        <dbReference type="Proteomes" id="UP000829291"/>
    </source>
</evidence>
<dbReference type="RefSeq" id="XP_046590585.1">
    <property type="nucleotide sequence ID" value="XM_046734629.1"/>
</dbReference>
<keyword evidence="1" id="KW-1185">Reference proteome</keyword>
<name>A0ABM3FRC8_NEOLC</name>
<gene>
    <name evidence="2" type="primary">LOC124293523</name>
</gene>
<accession>A0ABM3FRC8</accession>
<evidence type="ECO:0000313" key="2">
    <source>
        <dbReference type="RefSeq" id="XP_046590585.1"/>
    </source>
</evidence>
<reference evidence="2" key="1">
    <citation type="submission" date="2025-08" db="UniProtKB">
        <authorList>
            <consortium name="RefSeq"/>
        </authorList>
    </citation>
    <scope>IDENTIFICATION</scope>
    <source>
        <tissue evidence="2">Thorax and Abdomen</tissue>
    </source>
</reference>
<dbReference type="Proteomes" id="UP000829291">
    <property type="component" value="Chromosome 3"/>
</dbReference>
<organism evidence="1 2">
    <name type="scientific">Neodiprion lecontei</name>
    <name type="common">Redheaded pine sawfly</name>
    <dbReference type="NCBI Taxonomy" id="441921"/>
    <lineage>
        <taxon>Eukaryota</taxon>
        <taxon>Metazoa</taxon>
        <taxon>Ecdysozoa</taxon>
        <taxon>Arthropoda</taxon>
        <taxon>Hexapoda</taxon>
        <taxon>Insecta</taxon>
        <taxon>Pterygota</taxon>
        <taxon>Neoptera</taxon>
        <taxon>Endopterygota</taxon>
        <taxon>Hymenoptera</taxon>
        <taxon>Tenthredinoidea</taxon>
        <taxon>Diprionidae</taxon>
        <taxon>Diprioninae</taxon>
        <taxon>Neodiprion</taxon>
    </lineage>
</organism>
<proteinExistence type="predicted"/>
<protein>
    <submittedName>
        <fullName evidence="2">Uncharacterized protein LOC124293523 isoform X2</fullName>
    </submittedName>
</protein>
<dbReference type="GeneID" id="124293523"/>
<sequence length="342" mass="38396">MLAMAAQCCLGVLSSPGQSPNWCGLKNYKEISEEKFRIANEKPFIFMASAIIALIEGRDPCHDIGYELMQLKEAMNSGNLEALYLINDAFAGIEPSATPEMSKYIIKFGVREVINELIETLTEISNVRCNNQDSMNNSQIMDNIKKRQNSITSGVTTVVKSLYMRMQNYQALQPGMEFFINHTETKAIDGCVRAIKGFYNGSLIMLEAFTASLSASDSENYLCALYERMNNTLKLFRSEIYILYGIVEFWASSKAEKNFDSLLELIILIQTGQDTMLNYIEAGLKTEFDAMDFKLKSVCGMVDNNTGCECCKFDMAEEKAKSYYNAAYDVLEHVTSSINKTG</sequence>